<dbReference type="InterPro" id="IPR006287">
    <property type="entry name" value="DJ-1"/>
</dbReference>
<feature type="domain" description="DJ-1/PfpI" evidence="4">
    <location>
        <begin position="51"/>
        <end position="215"/>
    </location>
</feature>
<dbReference type="Gene3D" id="3.40.50.880">
    <property type="match status" value="1"/>
</dbReference>
<evidence type="ECO:0000256" key="3">
    <source>
        <dbReference type="ARBA" id="ARBA00023097"/>
    </source>
</evidence>
<dbReference type="FunFam" id="3.40.50.880:FF:000022">
    <property type="entry name" value="protein deglycase DJ-1"/>
    <property type="match status" value="1"/>
</dbReference>
<evidence type="ECO:0000313" key="5">
    <source>
        <dbReference type="EMBL" id="JAS31856.1"/>
    </source>
</evidence>
<dbReference type="GO" id="GO:0005634">
    <property type="term" value="C:nucleus"/>
    <property type="evidence" value="ECO:0007669"/>
    <property type="project" value="TreeGrafter"/>
</dbReference>
<dbReference type="Pfam" id="PF01965">
    <property type="entry name" value="DJ-1_PfpI"/>
    <property type="match status" value="1"/>
</dbReference>
<dbReference type="GO" id="GO:0005739">
    <property type="term" value="C:mitochondrion"/>
    <property type="evidence" value="ECO:0007669"/>
    <property type="project" value="TreeGrafter"/>
</dbReference>
<gene>
    <name evidence="5" type="ORF">g.2293</name>
</gene>
<dbReference type="SUPFAM" id="SSF52317">
    <property type="entry name" value="Class I glutamine amidotransferase-like"/>
    <property type="match status" value="1"/>
</dbReference>
<keyword evidence="3" id="KW-0558">Oxidation</keyword>
<comment type="subcellular location">
    <subcellularLocation>
        <location evidence="1">Cytoplasm</location>
    </subcellularLocation>
</comment>
<dbReference type="InterPro" id="IPR050325">
    <property type="entry name" value="Prot/Nucl_acid_deglycase"/>
</dbReference>
<dbReference type="InterPro" id="IPR029062">
    <property type="entry name" value="Class_I_gatase-like"/>
</dbReference>
<dbReference type="InterPro" id="IPR002818">
    <property type="entry name" value="DJ-1/PfpI"/>
</dbReference>
<reference evidence="5" key="1">
    <citation type="submission" date="2015-12" db="EMBL/GenBank/DDBJ databases">
        <title>De novo transcriptome assembly of four potential Pierce s Disease insect vectors from Arizona vineyards.</title>
        <authorList>
            <person name="Tassone E.E."/>
        </authorList>
    </citation>
    <scope>NUCLEOTIDE SEQUENCE</scope>
</reference>
<accession>A0A1B6E1Q3</accession>
<dbReference type="PANTHER" id="PTHR48094">
    <property type="entry name" value="PROTEIN/NUCLEIC ACID DEGLYCASE DJ-1-RELATED"/>
    <property type="match status" value="1"/>
</dbReference>
<dbReference type="EMBL" id="GEDC01005442">
    <property type="protein sequence ID" value="JAS31856.1"/>
    <property type="molecule type" value="Transcribed_RNA"/>
</dbReference>
<proteinExistence type="predicted"/>
<evidence type="ECO:0000259" key="4">
    <source>
        <dbReference type="Pfam" id="PF01965"/>
    </source>
</evidence>
<dbReference type="PANTHER" id="PTHR48094:SF12">
    <property type="entry name" value="PARKINSON DISEASE PROTEIN 7 HOMOLOG"/>
    <property type="match status" value="1"/>
</dbReference>
<evidence type="ECO:0000256" key="1">
    <source>
        <dbReference type="ARBA" id="ARBA00004496"/>
    </source>
</evidence>
<evidence type="ECO:0000256" key="2">
    <source>
        <dbReference type="ARBA" id="ARBA00022490"/>
    </source>
</evidence>
<dbReference type="GO" id="GO:0006979">
    <property type="term" value="P:response to oxidative stress"/>
    <property type="evidence" value="ECO:0007669"/>
    <property type="project" value="UniProtKB-ARBA"/>
</dbReference>
<organism evidence="5">
    <name type="scientific">Clastoptera arizonana</name>
    <name type="common">Arizona spittle bug</name>
    <dbReference type="NCBI Taxonomy" id="38151"/>
    <lineage>
        <taxon>Eukaryota</taxon>
        <taxon>Metazoa</taxon>
        <taxon>Ecdysozoa</taxon>
        <taxon>Arthropoda</taxon>
        <taxon>Hexapoda</taxon>
        <taxon>Insecta</taxon>
        <taxon>Pterygota</taxon>
        <taxon>Neoptera</taxon>
        <taxon>Paraneoptera</taxon>
        <taxon>Hemiptera</taxon>
        <taxon>Auchenorrhyncha</taxon>
        <taxon>Cercopoidea</taxon>
        <taxon>Clastopteridae</taxon>
        <taxon>Clastoptera</taxon>
    </lineage>
</organism>
<dbReference type="AlphaFoldDB" id="A0A1B6E1Q3"/>
<dbReference type="GO" id="GO:1903189">
    <property type="term" value="P:glyoxal metabolic process"/>
    <property type="evidence" value="ECO:0007669"/>
    <property type="project" value="TreeGrafter"/>
</dbReference>
<dbReference type="GO" id="GO:0051896">
    <property type="term" value="P:regulation of phosphatidylinositol 3-kinase/protein kinase B signal transduction"/>
    <property type="evidence" value="ECO:0007669"/>
    <property type="project" value="UniProtKB-ARBA"/>
</dbReference>
<name>A0A1B6E1Q3_9HEMI</name>
<sequence length="232" mass="24862">MAVISFMHNHFRLLSKSSSSTFIYHKPANILLSKSAFLKYCYRLNCNMSKKSALVLIAKGTEEMECIITVDVLRRAKIEVTLAGVGGKGSVECSRGVVVVPDASLADAVKKGPYDAVILPGGLEGAKTFSESAEVGSLLKKQAEANRIVAAICAAPTALKAHKIFEGKKVTLYPSLKDELGSSYKYCKEKVVVDGTLVTSQGPGTAYDFALKLVEVLTDKATLDDVKKGLLL</sequence>
<protein>
    <recommendedName>
        <fullName evidence="4">DJ-1/PfpI domain-containing protein</fullName>
    </recommendedName>
</protein>
<keyword evidence="2" id="KW-0963">Cytoplasm</keyword>
<dbReference type="CDD" id="cd03135">
    <property type="entry name" value="GATase1_DJ-1"/>
    <property type="match status" value="1"/>
</dbReference>
<dbReference type="NCBIfam" id="TIGR01383">
    <property type="entry name" value="not_thiJ"/>
    <property type="match status" value="1"/>
</dbReference>